<keyword evidence="6" id="KW-0732">Signal</keyword>
<dbReference type="SUPFAM" id="SSF56281">
    <property type="entry name" value="Metallo-hydrolase/oxidoreductase"/>
    <property type="match status" value="1"/>
</dbReference>
<protein>
    <submittedName>
        <fullName evidence="8">MBL fold metallo-hydrolase</fullName>
    </submittedName>
</protein>
<dbReference type="InterPro" id="IPR051013">
    <property type="entry name" value="MBL_superfamily_lactonases"/>
</dbReference>
<evidence type="ECO:0000256" key="3">
    <source>
        <dbReference type="ARBA" id="ARBA00022723"/>
    </source>
</evidence>
<feature type="domain" description="Metallo-beta-lactamase" evidence="7">
    <location>
        <begin position="59"/>
        <end position="261"/>
    </location>
</feature>
<dbReference type="RefSeq" id="WP_284244680.1">
    <property type="nucleotide sequence ID" value="NZ_BSST01000001.1"/>
</dbReference>
<keyword evidence="3" id="KW-0479">Metal-binding</keyword>
<proteinExistence type="inferred from homology"/>
<dbReference type="PANTHER" id="PTHR42978:SF2">
    <property type="entry name" value="102 KBASES UNSTABLE REGION: FROM 1 TO 119443"/>
    <property type="match status" value="1"/>
</dbReference>
<sequence>MNLSIFLLLSLALITSTAWADENTSDIKLYTLDCGTMAVSDMKDLSNNGSYNGQQIELANPCFLIRHPKGDLLWDTGLTDSIADHANGETSGVWHYQLKDKLVDQLKLLKISADDIEYLALSHIHPDHSGNANHFKNSTFIINKLEREYMFSKPINAIFGESYSALKQANTITFDAEHDVFNDGTVLIKAMPGHTPGSSVLLVHLANSGNVLLTGDLYIHARGRKLGTMHKYNVDKQLTRASRKQFEALAKQKNARVIIQHEKQDVDRLPKLPSYLD</sequence>
<evidence type="ECO:0000256" key="4">
    <source>
        <dbReference type="ARBA" id="ARBA00022801"/>
    </source>
</evidence>
<comment type="similarity">
    <text evidence="2">Belongs to the metallo-beta-lactamase superfamily.</text>
</comment>
<evidence type="ECO:0000259" key="7">
    <source>
        <dbReference type="SMART" id="SM00849"/>
    </source>
</evidence>
<comment type="cofactor">
    <cofactor evidence="1">
        <name>Zn(2+)</name>
        <dbReference type="ChEBI" id="CHEBI:29105"/>
    </cofactor>
</comment>
<keyword evidence="9" id="KW-1185">Reference proteome</keyword>
<feature type="chain" id="PRO_5047519473" evidence="6">
    <location>
        <begin position="21"/>
        <end position="277"/>
    </location>
</feature>
<dbReference type="SMART" id="SM00849">
    <property type="entry name" value="Lactamase_B"/>
    <property type="match status" value="1"/>
</dbReference>
<dbReference type="InterPro" id="IPR001279">
    <property type="entry name" value="Metallo-B-lactamas"/>
</dbReference>
<evidence type="ECO:0000313" key="8">
    <source>
        <dbReference type="EMBL" id="GLX78809.1"/>
    </source>
</evidence>
<evidence type="ECO:0000256" key="1">
    <source>
        <dbReference type="ARBA" id="ARBA00001947"/>
    </source>
</evidence>
<gene>
    <name evidence="8" type="ORF">tinsulaeT_21490</name>
</gene>
<comment type="caution">
    <text evidence="8">The sequence shown here is derived from an EMBL/GenBank/DDBJ whole genome shotgun (WGS) entry which is preliminary data.</text>
</comment>
<dbReference type="InterPro" id="IPR036866">
    <property type="entry name" value="RibonucZ/Hydroxyglut_hydro"/>
</dbReference>
<keyword evidence="5" id="KW-0862">Zinc</keyword>
<accession>A0ABQ6GT43</accession>
<name>A0ABQ6GT43_9GAMM</name>
<evidence type="ECO:0000256" key="5">
    <source>
        <dbReference type="ARBA" id="ARBA00022833"/>
    </source>
</evidence>
<evidence type="ECO:0000313" key="9">
    <source>
        <dbReference type="Proteomes" id="UP001157186"/>
    </source>
</evidence>
<reference evidence="8 9" key="1">
    <citation type="submission" date="2023-03" db="EMBL/GenBank/DDBJ databases">
        <title>Draft genome sequence of Thalassotalea insulae KCTC 62186T.</title>
        <authorList>
            <person name="Sawabe T."/>
        </authorList>
    </citation>
    <scope>NUCLEOTIDE SEQUENCE [LARGE SCALE GENOMIC DNA]</scope>
    <source>
        <strain evidence="8 9">KCTC 62186</strain>
    </source>
</reference>
<organism evidence="8 9">
    <name type="scientific">Thalassotalea insulae</name>
    <dbReference type="NCBI Taxonomy" id="2056778"/>
    <lineage>
        <taxon>Bacteria</taxon>
        <taxon>Pseudomonadati</taxon>
        <taxon>Pseudomonadota</taxon>
        <taxon>Gammaproteobacteria</taxon>
        <taxon>Alteromonadales</taxon>
        <taxon>Colwelliaceae</taxon>
        <taxon>Thalassotalea</taxon>
    </lineage>
</organism>
<evidence type="ECO:0000256" key="2">
    <source>
        <dbReference type="ARBA" id="ARBA00007749"/>
    </source>
</evidence>
<dbReference type="EMBL" id="BSST01000001">
    <property type="protein sequence ID" value="GLX78809.1"/>
    <property type="molecule type" value="Genomic_DNA"/>
</dbReference>
<dbReference type="PANTHER" id="PTHR42978">
    <property type="entry name" value="QUORUM-QUENCHING LACTONASE YTNP-RELATED-RELATED"/>
    <property type="match status" value="1"/>
</dbReference>
<dbReference type="Gene3D" id="3.60.15.10">
    <property type="entry name" value="Ribonuclease Z/Hydroxyacylglutathione hydrolase-like"/>
    <property type="match status" value="1"/>
</dbReference>
<evidence type="ECO:0000256" key="6">
    <source>
        <dbReference type="SAM" id="SignalP"/>
    </source>
</evidence>
<dbReference type="Pfam" id="PF00753">
    <property type="entry name" value="Lactamase_B"/>
    <property type="match status" value="1"/>
</dbReference>
<dbReference type="Proteomes" id="UP001157186">
    <property type="component" value="Unassembled WGS sequence"/>
</dbReference>
<keyword evidence="4" id="KW-0378">Hydrolase</keyword>
<feature type="signal peptide" evidence="6">
    <location>
        <begin position="1"/>
        <end position="20"/>
    </location>
</feature>
<dbReference type="CDD" id="cd07729">
    <property type="entry name" value="AHL_lactonase_MBL-fold"/>
    <property type="match status" value="1"/>
</dbReference>